<keyword evidence="4 6" id="KW-1133">Transmembrane helix</keyword>
<dbReference type="PANTHER" id="PTHR11654">
    <property type="entry name" value="OLIGOPEPTIDE TRANSPORTER-RELATED"/>
    <property type="match status" value="1"/>
</dbReference>
<feature type="transmembrane region" description="Helical" evidence="6">
    <location>
        <begin position="242"/>
        <end position="262"/>
    </location>
</feature>
<dbReference type="SUPFAM" id="SSF103473">
    <property type="entry name" value="MFS general substrate transporter"/>
    <property type="match status" value="1"/>
</dbReference>
<keyword evidence="5 6" id="KW-0472">Membrane</keyword>
<evidence type="ECO:0000313" key="7">
    <source>
        <dbReference type="EMBL" id="MBW96014.1"/>
    </source>
</evidence>
<feature type="transmembrane region" description="Helical" evidence="6">
    <location>
        <begin position="217"/>
        <end position="236"/>
    </location>
</feature>
<evidence type="ECO:0000256" key="5">
    <source>
        <dbReference type="ARBA" id="ARBA00023136"/>
    </source>
</evidence>
<feature type="transmembrane region" description="Helical" evidence="6">
    <location>
        <begin position="523"/>
        <end position="546"/>
    </location>
</feature>
<comment type="subcellular location">
    <subcellularLocation>
        <location evidence="1">Membrane</location>
        <topology evidence="1">Multi-pass membrane protein</topology>
    </subcellularLocation>
</comment>
<name>A0A2P2JRD1_RHIMU</name>
<comment type="similarity">
    <text evidence="2">Belongs to the major facilitator superfamily. Proton-dependent oligopeptide transporter (POT/PTR) (TC 2.A.17) family.</text>
</comment>
<accession>A0A2P2JRD1</accession>
<sequence>MKVGEKKRWGSYWFCSKGFQGRTTPEMEPEVEQGDANHCDADSNEANPVRPGGWRAMPYILGNETLERLASIGLLSNFMVYLTRVFHLKQVSAANLINIWSGMNNFVPLVGAFISDAYVGRFKTIAFGSFASLLGMVIVTLTAWLPNLHPTKCDPKHQISGPCKNATSTQLGVLIMGLGFLSIGTGGIRPCSIPFGVDQFDPRTEEGIKGINSFFNWYYTTFTVALLITSTVVVYIQDSISWVIGFGIPTVLMVGSIALFFVGTRIYVHVKPEGSVFSSIARVVVAAYKKRQLKLPVDGEVVGVYYDPPLKETVLSKLPFTNGFRSLNKAAMIERDDLNPDGSLANPWRLCSIQQVEELKCLIRIIPIWAAGIVALTSMSQQGTFVVSQAMIMDRHLGPKFQVPAGSMSVISLITIGVWLPFYDKILVPAVRKITKHEGGITLLQRIGIGIVISILSMLVAGLVERERRAKAISHPRAKPMSVMWLAPQLVIMGLCEAFNVIGQVELFNRQFPDHMKSVGNSLFACSFGGASYLSSLVISIVHRVTGTSHHPDWLANDLNTGKLDYFYFLLAGMGFLNLLYFLFVASRYQYKGSVQMGDKCDHDLELSSIKVPDVVEKSTN</sequence>
<reference evidence="7" key="1">
    <citation type="submission" date="2018-02" db="EMBL/GenBank/DDBJ databases">
        <title>Rhizophora mucronata_Transcriptome.</title>
        <authorList>
            <person name="Meera S.P."/>
            <person name="Sreeshan A."/>
            <person name="Augustine A."/>
        </authorList>
    </citation>
    <scope>NUCLEOTIDE SEQUENCE</scope>
    <source>
        <tissue evidence="7">Leaf</tissue>
    </source>
</reference>
<evidence type="ECO:0000256" key="2">
    <source>
        <dbReference type="ARBA" id="ARBA00005982"/>
    </source>
</evidence>
<dbReference type="Pfam" id="PF00854">
    <property type="entry name" value="PTR2"/>
    <property type="match status" value="1"/>
</dbReference>
<feature type="transmembrane region" description="Helical" evidence="6">
    <location>
        <begin position="483"/>
        <end position="502"/>
    </location>
</feature>
<proteinExistence type="inferred from homology"/>
<evidence type="ECO:0000256" key="3">
    <source>
        <dbReference type="ARBA" id="ARBA00022692"/>
    </source>
</evidence>
<keyword evidence="3 6" id="KW-0812">Transmembrane</keyword>
<protein>
    <submittedName>
        <fullName evidence="7">Uncharacterized protein MANES_01G191900</fullName>
    </submittedName>
</protein>
<feature type="transmembrane region" description="Helical" evidence="6">
    <location>
        <begin position="125"/>
        <end position="145"/>
    </location>
</feature>
<feature type="transmembrane region" description="Helical" evidence="6">
    <location>
        <begin position="443"/>
        <end position="463"/>
    </location>
</feature>
<dbReference type="CDD" id="cd17416">
    <property type="entry name" value="MFS_NPF1_2"/>
    <property type="match status" value="1"/>
</dbReference>
<feature type="transmembrane region" description="Helical" evidence="6">
    <location>
        <begin position="566"/>
        <end position="586"/>
    </location>
</feature>
<dbReference type="EMBL" id="GGEC01015531">
    <property type="protein sequence ID" value="MBW96014.1"/>
    <property type="molecule type" value="Transcribed_RNA"/>
</dbReference>
<evidence type="ECO:0000256" key="4">
    <source>
        <dbReference type="ARBA" id="ARBA00022989"/>
    </source>
</evidence>
<dbReference type="InterPro" id="IPR036259">
    <property type="entry name" value="MFS_trans_sf"/>
</dbReference>
<feature type="transmembrane region" description="Helical" evidence="6">
    <location>
        <begin position="362"/>
        <end position="381"/>
    </location>
</feature>
<dbReference type="AlphaFoldDB" id="A0A2P2JRD1"/>
<organism evidence="7">
    <name type="scientific">Rhizophora mucronata</name>
    <name type="common">Asiatic mangrove</name>
    <dbReference type="NCBI Taxonomy" id="61149"/>
    <lineage>
        <taxon>Eukaryota</taxon>
        <taxon>Viridiplantae</taxon>
        <taxon>Streptophyta</taxon>
        <taxon>Embryophyta</taxon>
        <taxon>Tracheophyta</taxon>
        <taxon>Spermatophyta</taxon>
        <taxon>Magnoliopsida</taxon>
        <taxon>eudicotyledons</taxon>
        <taxon>Gunneridae</taxon>
        <taxon>Pentapetalae</taxon>
        <taxon>rosids</taxon>
        <taxon>fabids</taxon>
        <taxon>Malpighiales</taxon>
        <taxon>Rhizophoraceae</taxon>
        <taxon>Rhizophora</taxon>
    </lineage>
</organism>
<feature type="transmembrane region" description="Helical" evidence="6">
    <location>
        <begin position="401"/>
        <end position="422"/>
    </location>
</feature>
<dbReference type="GO" id="GO:0022857">
    <property type="term" value="F:transmembrane transporter activity"/>
    <property type="evidence" value="ECO:0007669"/>
    <property type="project" value="InterPro"/>
</dbReference>
<dbReference type="InterPro" id="IPR000109">
    <property type="entry name" value="POT_fam"/>
</dbReference>
<dbReference type="GO" id="GO:0016020">
    <property type="term" value="C:membrane"/>
    <property type="evidence" value="ECO:0007669"/>
    <property type="project" value="UniProtKB-SubCell"/>
</dbReference>
<evidence type="ECO:0000256" key="6">
    <source>
        <dbReference type="SAM" id="Phobius"/>
    </source>
</evidence>
<feature type="transmembrane region" description="Helical" evidence="6">
    <location>
        <begin position="174"/>
        <end position="197"/>
    </location>
</feature>
<evidence type="ECO:0000256" key="1">
    <source>
        <dbReference type="ARBA" id="ARBA00004141"/>
    </source>
</evidence>
<dbReference type="Gene3D" id="1.20.1250.20">
    <property type="entry name" value="MFS general substrate transporter like domains"/>
    <property type="match status" value="1"/>
</dbReference>